<reference evidence="8 9" key="1">
    <citation type="journal article" date="2023" name="Commun. Biol.">
        <title>Reorganization of the ancestral sex-determining regions during the evolution of trioecy in Pleodorina starrii.</title>
        <authorList>
            <person name="Takahashi K."/>
            <person name="Suzuki S."/>
            <person name="Kawai-Toyooka H."/>
            <person name="Yamamoto K."/>
            <person name="Hamaji T."/>
            <person name="Ootsuki R."/>
            <person name="Yamaguchi H."/>
            <person name="Kawachi M."/>
            <person name="Higashiyama T."/>
            <person name="Nozaki H."/>
        </authorList>
    </citation>
    <scope>NUCLEOTIDE SEQUENCE [LARGE SCALE GENOMIC DNA]</scope>
    <source>
        <strain evidence="8 9">NIES-4479</strain>
    </source>
</reference>
<keyword evidence="6" id="KW-0472">Membrane</keyword>
<dbReference type="GO" id="GO:0005771">
    <property type="term" value="C:multivesicular body"/>
    <property type="evidence" value="ECO:0007669"/>
    <property type="project" value="TreeGrafter"/>
</dbReference>
<gene>
    <name evidence="8" type="primary">PLEST004824</name>
    <name evidence="8" type="ORF">PLESTB_000274500</name>
</gene>
<sequence length="236" mass="25410">MGNFYSKKSKAPKGPAITDTDRAVLSLKTQRRKLEDQEKLLSKRLGHHTEVASQLAREGRRERALLVLRKKKLGEKQLAQVHALMINLEEMLSNIETAKKQNAVFTALQTSTQALKQLQAEVKLEDVQQLLDDTAEAKQYQDELAALLGKQLSEEDDTEVAAELAALEEVVADEEKLEMPTAPTTKVPEVEAAAAAKAAAAAATAAAAAAAAAAPVGEAPLEEAVEEPRREALLAS</sequence>
<feature type="region of interest" description="Disordered" evidence="7">
    <location>
        <begin position="214"/>
        <end position="236"/>
    </location>
</feature>
<dbReference type="PANTHER" id="PTHR22761:SF5">
    <property type="entry name" value="CHARGED MULTIVESICULAR BODY PROTEIN 6"/>
    <property type="match status" value="1"/>
</dbReference>
<dbReference type="GO" id="GO:0032511">
    <property type="term" value="P:late endosome to vacuole transport via multivesicular body sorting pathway"/>
    <property type="evidence" value="ECO:0007669"/>
    <property type="project" value="TreeGrafter"/>
</dbReference>
<evidence type="ECO:0000256" key="6">
    <source>
        <dbReference type="ARBA" id="ARBA00023136"/>
    </source>
</evidence>
<keyword evidence="4" id="KW-0967">Endosome</keyword>
<evidence type="ECO:0000256" key="4">
    <source>
        <dbReference type="ARBA" id="ARBA00022753"/>
    </source>
</evidence>
<comment type="similarity">
    <text evidence="2">Belongs to the SNF7 family.</text>
</comment>
<organism evidence="8 9">
    <name type="scientific">Pleodorina starrii</name>
    <dbReference type="NCBI Taxonomy" id="330485"/>
    <lineage>
        <taxon>Eukaryota</taxon>
        <taxon>Viridiplantae</taxon>
        <taxon>Chlorophyta</taxon>
        <taxon>core chlorophytes</taxon>
        <taxon>Chlorophyceae</taxon>
        <taxon>CS clade</taxon>
        <taxon>Chlamydomonadales</taxon>
        <taxon>Volvocaceae</taxon>
        <taxon>Pleodorina</taxon>
    </lineage>
</organism>
<evidence type="ECO:0000313" key="8">
    <source>
        <dbReference type="EMBL" id="GLC49676.1"/>
    </source>
</evidence>
<name>A0A9W6BCL7_9CHLO</name>
<keyword evidence="3" id="KW-0813">Transport</keyword>
<evidence type="ECO:0000256" key="1">
    <source>
        <dbReference type="ARBA" id="ARBA00004608"/>
    </source>
</evidence>
<evidence type="ECO:0000256" key="7">
    <source>
        <dbReference type="SAM" id="MobiDB-lite"/>
    </source>
</evidence>
<dbReference type="PANTHER" id="PTHR22761">
    <property type="entry name" value="CHARGED MULTIVESICULAR BODY PROTEIN"/>
    <property type="match status" value="1"/>
</dbReference>
<proteinExistence type="inferred from homology"/>
<feature type="compositionally biased region" description="Basic and acidic residues" evidence="7">
    <location>
        <begin position="226"/>
        <end position="236"/>
    </location>
</feature>
<comment type="subcellular location">
    <subcellularLocation>
        <location evidence="1">Endosome membrane</location>
    </subcellularLocation>
</comment>
<dbReference type="EMBL" id="BRXU01000002">
    <property type="protein sequence ID" value="GLC49676.1"/>
    <property type="molecule type" value="Genomic_DNA"/>
</dbReference>
<dbReference type="Gene3D" id="1.10.287.1060">
    <property type="entry name" value="ESAT-6-like"/>
    <property type="match status" value="1"/>
</dbReference>
<evidence type="ECO:0000313" key="9">
    <source>
        <dbReference type="Proteomes" id="UP001165080"/>
    </source>
</evidence>
<evidence type="ECO:0000256" key="5">
    <source>
        <dbReference type="ARBA" id="ARBA00022927"/>
    </source>
</evidence>
<evidence type="ECO:0000256" key="2">
    <source>
        <dbReference type="ARBA" id="ARBA00006190"/>
    </source>
</evidence>
<evidence type="ECO:0008006" key="10">
    <source>
        <dbReference type="Google" id="ProtNLM"/>
    </source>
</evidence>
<comment type="caution">
    <text evidence="8">The sequence shown here is derived from an EMBL/GenBank/DDBJ whole genome shotgun (WGS) entry which is preliminary data.</text>
</comment>
<keyword evidence="9" id="KW-1185">Reference proteome</keyword>
<dbReference type="AlphaFoldDB" id="A0A9W6BCL7"/>
<dbReference type="InterPro" id="IPR005024">
    <property type="entry name" value="Snf7_fam"/>
</dbReference>
<dbReference type="Proteomes" id="UP001165080">
    <property type="component" value="Unassembled WGS sequence"/>
</dbReference>
<keyword evidence="5" id="KW-0653">Protein transport</keyword>
<dbReference type="GO" id="GO:0015031">
    <property type="term" value="P:protein transport"/>
    <property type="evidence" value="ECO:0007669"/>
    <property type="project" value="UniProtKB-KW"/>
</dbReference>
<protein>
    <recommendedName>
        <fullName evidence="10">Charged multivesicular body protein 6</fullName>
    </recommendedName>
</protein>
<dbReference type="Pfam" id="PF03357">
    <property type="entry name" value="Snf7"/>
    <property type="match status" value="1"/>
</dbReference>
<accession>A0A9W6BCL7</accession>
<dbReference type="GO" id="GO:0006900">
    <property type="term" value="P:vesicle budding from membrane"/>
    <property type="evidence" value="ECO:0007669"/>
    <property type="project" value="TreeGrafter"/>
</dbReference>
<dbReference type="GO" id="GO:0000815">
    <property type="term" value="C:ESCRT III complex"/>
    <property type="evidence" value="ECO:0007669"/>
    <property type="project" value="TreeGrafter"/>
</dbReference>
<evidence type="ECO:0000256" key="3">
    <source>
        <dbReference type="ARBA" id="ARBA00022448"/>
    </source>
</evidence>